<accession>A0A0A2FAC8</accession>
<name>A0A0A2FAC8_9PORP</name>
<comment type="caution">
    <text evidence="1">The sequence shown here is derived from an EMBL/GenBank/DDBJ whole genome shotgun (WGS) entry which is preliminary data.</text>
</comment>
<organism evidence="1 2">
    <name type="scientific">Porphyromonas gulae</name>
    <dbReference type="NCBI Taxonomy" id="111105"/>
    <lineage>
        <taxon>Bacteria</taxon>
        <taxon>Pseudomonadati</taxon>
        <taxon>Bacteroidota</taxon>
        <taxon>Bacteroidia</taxon>
        <taxon>Bacteroidales</taxon>
        <taxon>Porphyromonadaceae</taxon>
        <taxon>Porphyromonas</taxon>
    </lineage>
</organism>
<evidence type="ECO:0000313" key="2">
    <source>
        <dbReference type="Proteomes" id="UP000030130"/>
    </source>
</evidence>
<proteinExistence type="predicted"/>
<reference evidence="1 2" key="1">
    <citation type="submission" date="2014-08" db="EMBL/GenBank/DDBJ databases">
        <title>Porphyromonas gulae strain:COT-052_OH1451 Genome sequencing.</title>
        <authorList>
            <person name="Wallis C."/>
            <person name="Deusch O."/>
            <person name="O'Flynn C."/>
            <person name="Davis I."/>
            <person name="Jospin G."/>
            <person name="Darling A.E."/>
            <person name="Coil D.A."/>
            <person name="Alexiev A."/>
            <person name="Horsfall A."/>
            <person name="Kirkwood N."/>
            <person name="Harris S."/>
            <person name="Eisen J.A."/>
        </authorList>
    </citation>
    <scope>NUCLEOTIDE SEQUENCE [LARGE SCALE GENOMIC DNA]</scope>
    <source>
        <strain evidence="2">COT-052 OH1451</strain>
    </source>
</reference>
<sequence>MIPLAAIGAIAGTAFNAFNAFNSARAAKRAQRQAQKELDNAAASKRNYYNRELYKNYFDGTDAKNAIRSLNENMDKQRAISEGMAAVTGATPEAKLAAEAARGKAVADAHAAIAGQGERYKSGIANAYADMEERYAQAKANLLNQKAANHSGAMSNALGGMAHSALGLANTLMPVRGGGIQGGIQGGIPKVDAPDANLDFLKEIPVV</sequence>
<gene>
    <name evidence="1" type="ORF">HR08_00935</name>
</gene>
<dbReference type="AlphaFoldDB" id="A0A0A2FAC8"/>
<evidence type="ECO:0000313" key="1">
    <source>
        <dbReference type="EMBL" id="KGN87986.1"/>
    </source>
</evidence>
<dbReference type="Proteomes" id="UP000030130">
    <property type="component" value="Unassembled WGS sequence"/>
</dbReference>
<dbReference type="EMBL" id="JRAI01000005">
    <property type="protein sequence ID" value="KGN87986.1"/>
    <property type="molecule type" value="Genomic_DNA"/>
</dbReference>
<protein>
    <submittedName>
        <fullName evidence="1">Uncharacterized protein</fullName>
    </submittedName>
</protein>
<dbReference type="RefSeq" id="WP_039419895.1">
    <property type="nucleotide sequence ID" value="NZ_JRAI01000005.1"/>
</dbReference>